<reference evidence="1" key="1">
    <citation type="submission" date="2022-04" db="EMBL/GenBank/DDBJ databases">
        <title>Jade perch genome.</title>
        <authorList>
            <person name="Chao B."/>
        </authorList>
    </citation>
    <scope>NUCLEOTIDE SEQUENCE</scope>
    <source>
        <strain evidence="1">CB-2022</strain>
    </source>
</reference>
<evidence type="ECO:0000313" key="2">
    <source>
        <dbReference type="Proteomes" id="UP000831701"/>
    </source>
</evidence>
<keyword evidence="2" id="KW-1185">Reference proteome</keyword>
<accession>A0ACB8WML8</accession>
<comment type="caution">
    <text evidence="1">The sequence shown here is derived from an EMBL/GenBank/DDBJ whole genome shotgun (WGS) entry which is preliminary data.</text>
</comment>
<protein>
    <submittedName>
        <fullName evidence="1">Uncharacterized protein</fullName>
    </submittedName>
</protein>
<name>A0ACB8WML8_9TELE</name>
<sequence length="500" mass="55593">MVTVAANRRGASVKQFDFEASGLSEQVYAPTRSGRSCWTTPLRKVRTNQRQALRLGCRGGGGGRRTKRRRRGADYFYYITPNETYTFWQKKERDLTLHFPEGADSERVAEDVMADLYPAFVLLLLPLCHLLRYRRLGSLGAVGGSAACLPVGRTDGGAGRGAARRREGAASQSPVKRAPPAMLPSLALHRTSIRPYQRGLYCSDSSLRYPYKNSTVPSSVLTAVGLTLPAVSVTSLPFLIIETSTIKPYQRGFYCSDESIRYPRKEGDTISDAVLCGVGILIAIFSIVIGECFRIHQLHEGTKSFVGNPYVAALYKQMGVFLFGCAVSQSFTDIAKVSVGRMRPHFLDVCKPDFSTINCSQGYITNYTCTGDKSDVQEARKSFFSGHASFSMFTMLYLAFYLQSRFTWRGARLLRPLLQFTLLMMAFYTGLSRVSDHKHHPTDVLAGFVQGALVAYCIVFYVSDLFKPRVKPATPPPSPIKKELLPSSDIIDRNNHHNMV</sequence>
<evidence type="ECO:0000313" key="1">
    <source>
        <dbReference type="EMBL" id="KAI3368961.1"/>
    </source>
</evidence>
<organism evidence="1 2">
    <name type="scientific">Scortum barcoo</name>
    <name type="common">barcoo grunter</name>
    <dbReference type="NCBI Taxonomy" id="214431"/>
    <lineage>
        <taxon>Eukaryota</taxon>
        <taxon>Metazoa</taxon>
        <taxon>Chordata</taxon>
        <taxon>Craniata</taxon>
        <taxon>Vertebrata</taxon>
        <taxon>Euteleostomi</taxon>
        <taxon>Actinopterygii</taxon>
        <taxon>Neopterygii</taxon>
        <taxon>Teleostei</taxon>
        <taxon>Neoteleostei</taxon>
        <taxon>Acanthomorphata</taxon>
        <taxon>Eupercaria</taxon>
        <taxon>Centrarchiformes</taxon>
        <taxon>Terapontoidei</taxon>
        <taxon>Terapontidae</taxon>
        <taxon>Scortum</taxon>
    </lineage>
</organism>
<gene>
    <name evidence="1" type="ORF">L3Q82_025936</name>
</gene>
<dbReference type="Proteomes" id="UP000831701">
    <property type="component" value="Chromosome 8"/>
</dbReference>
<dbReference type="EMBL" id="CM041538">
    <property type="protein sequence ID" value="KAI3368961.1"/>
    <property type="molecule type" value="Genomic_DNA"/>
</dbReference>
<proteinExistence type="predicted"/>